<dbReference type="EMBL" id="OZ034816">
    <property type="protein sequence ID" value="CAL1374697.1"/>
    <property type="molecule type" value="Genomic_DNA"/>
</dbReference>
<protein>
    <submittedName>
        <fullName evidence="2">Uncharacterized protein</fullName>
    </submittedName>
</protein>
<organism evidence="2 3">
    <name type="scientific">Linum trigynum</name>
    <dbReference type="NCBI Taxonomy" id="586398"/>
    <lineage>
        <taxon>Eukaryota</taxon>
        <taxon>Viridiplantae</taxon>
        <taxon>Streptophyta</taxon>
        <taxon>Embryophyta</taxon>
        <taxon>Tracheophyta</taxon>
        <taxon>Spermatophyta</taxon>
        <taxon>Magnoliopsida</taxon>
        <taxon>eudicotyledons</taxon>
        <taxon>Gunneridae</taxon>
        <taxon>Pentapetalae</taxon>
        <taxon>rosids</taxon>
        <taxon>fabids</taxon>
        <taxon>Malpighiales</taxon>
        <taxon>Linaceae</taxon>
        <taxon>Linum</taxon>
    </lineage>
</organism>
<dbReference type="Proteomes" id="UP001497516">
    <property type="component" value="Chromosome 3"/>
</dbReference>
<reference evidence="2 3" key="1">
    <citation type="submission" date="2024-04" db="EMBL/GenBank/DDBJ databases">
        <authorList>
            <person name="Fracassetti M."/>
        </authorList>
    </citation>
    <scope>NUCLEOTIDE SEQUENCE [LARGE SCALE GENOMIC DNA]</scope>
</reference>
<feature type="region of interest" description="Disordered" evidence="1">
    <location>
        <begin position="1"/>
        <end position="23"/>
    </location>
</feature>
<gene>
    <name evidence="2" type="ORF">LTRI10_LOCUS16542</name>
</gene>
<dbReference type="AlphaFoldDB" id="A0AAV2DNY9"/>
<accession>A0AAV2DNY9</accession>
<proteinExistence type="predicted"/>
<name>A0AAV2DNY9_9ROSI</name>
<sequence>MMPKRRRRWKQKSDGGGDGRMGSDKRICYRHSDPCLFLSSPLFCPNNGWCCSDDLELRDSGRMAKSGFAGFRVKSVPGVGRVAVEFLPPRVRVWMVSPTRGGLPGGVRMLGNRPRSAPLPTLEKWGELHQVTNRSIGFDF</sequence>
<evidence type="ECO:0000256" key="1">
    <source>
        <dbReference type="SAM" id="MobiDB-lite"/>
    </source>
</evidence>
<evidence type="ECO:0000313" key="2">
    <source>
        <dbReference type="EMBL" id="CAL1374697.1"/>
    </source>
</evidence>
<feature type="compositionally biased region" description="Basic residues" evidence="1">
    <location>
        <begin position="1"/>
        <end position="10"/>
    </location>
</feature>
<feature type="compositionally biased region" description="Basic and acidic residues" evidence="1">
    <location>
        <begin position="11"/>
        <end position="23"/>
    </location>
</feature>
<keyword evidence="3" id="KW-1185">Reference proteome</keyword>
<evidence type="ECO:0000313" key="3">
    <source>
        <dbReference type="Proteomes" id="UP001497516"/>
    </source>
</evidence>